<name>A0ABW5PIF3_9BACL</name>
<dbReference type="RefSeq" id="WP_377606623.1">
    <property type="nucleotide sequence ID" value="NZ_JBHUME010000015.1"/>
</dbReference>
<comment type="catalytic activity">
    <reaction evidence="4 5">
        <text>O-phospho-L-tyrosyl-[protein] + H2O = L-tyrosyl-[protein] + phosphate</text>
        <dbReference type="Rhea" id="RHEA:10684"/>
        <dbReference type="Rhea" id="RHEA-COMP:10136"/>
        <dbReference type="Rhea" id="RHEA-COMP:20101"/>
        <dbReference type="ChEBI" id="CHEBI:15377"/>
        <dbReference type="ChEBI" id="CHEBI:43474"/>
        <dbReference type="ChEBI" id="CHEBI:46858"/>
        <dbReference type="ChEBI" id="CHEBI:61978"/>
        <dbReference type="EC" id="3.1.3.48"/>
    </reaction>
</comment>
<sequence length="236" mass="26897">MIDIHCHILPGVDDGAKTLEESVGMARLAYEDGVRAIIATPHFTDSLRVKRETVLRLTADVQDALELAGIPLKVYPGNELRLESFDFVKEQVRHQSFCYLGRNGNFVLLEQRWAEYTDSTPEVIRWFADQGVQPIIPHPERHIFFRTEPQLLLDCLEAGAWTQVSADSLIGKNSKEAEEFAYWMIDGNYVHTLATDAHNLIRKPNLSEGFARVRQRGGAKQAEAIMERMNFIWSEL</sequence>
<evidence type="ECO:0000256" key="5">
    <source>
        <dbReference type="PIRNR" id="PIRNR016557"/>
    </source>
</evidence>
<protein>
    <recommendedName>
        <fullName evidence="5">Tyrosine-protein phosphatase</fullName>
        <ecNumber evidence="5">3.1.3.48</ecNumber>
    </recommendedName>
</protein>
<dbReference type="PIRSF" id="PIRSF016557">
    <property type="entry name" value="Caps_synth_CpsB"/>
    <property type="match status" value="1"/>
</dbReference>
<keyword evidence="3 5" id="KW-0904">Protein phosphatase</keyword>
<dbReference type="Gene3D" id="3.20.20.140">
    <property type="entry name" value="Metal-dependent hydrolases"/>
    <property type="match status" value="1"/>
</dbReference>
<evidence type="ECO:0000256" key="4">
    <source>
        <dbReference type="ARBA" id="ARBA00051722"/>
    </source>
</evidence>
<dbReference type="InterPro" id="IPR016195">
    <property type="entry name" value="Pol/histidinol_Pase-like"/>
</dbReference>
<gene>
    <name evidence="6" type="ORF">ACFSUF_21970</name>
</gene>
<dbReference type="Pfam" id="PF19567">
    <property type="entry name" value="CpsB_CapC"/>
    <property type="match status" value="1"/>
</dbReference>
<dbReference type="PANTHER" id="PTHR39181:SF1">
    <property type="entry name" value="TYROSINE-PROTEIN PHOSPHATASE YWQE"/>
    <property type="match status" value="1"/>
</dbReference>
<proteinExistence type="inferred from homology"/>
<dbReference type="Proteomes" id="UP001597541">
    <property type="component" value="Unassembled WGS sequence"/>
</dbReference>
<evidence type="ECO:0000313" key="6">
    <source>
        <dbReference type="EMBL" id="MFD2615090.1"/>
    </source>
</evidence>
<keyword evidence="2 5" id="KW-0378">Hydrolase</keyword>
<dbReference type="EMBL" id="JBHUME010000015">
    <property type="protein sequence ID" value="MFD2615090.1"/>
    <property type="molecule type" value="Genomic_DNA"/>
</dbReference>
<evidence type="ECO:0000256" key="2">
    <source>
        <dbReference type="ARBA" id="ARBA00022801"/>
    </source>
</evidence>
<keyword evidence="7" id="KW-1185">Reference proteome</keyword>
<dbReference type="PANTHER" id="PTHR39181">
    <property type="entry name" value="TYROSINE-PROTEIN PHOSPHATASE YWQE"/>
    <property type="match status" value="1"/>
</dbReference>
<evidence type="ECO:0000256" key="1">
    <source>
        <dbReference type="ARBA" id="ARBA00005750"/>
    </source>
</evidence>
<dbReference type="EC" id="3.1.3.48" evidence="5"/>
<evidence type="ECO:0000256" key="3">
    <source>
        <dbReference type="ARBA" id="ARBA00022912"/>
    </source>
</evidence>
<accession>A0ABW5PIF3</accession>
<comment type="similarity">
    <text evidence="1 5">Belongs to the metallo-dependent hydrolases superfamily. CpsB/CapC family.</text>
</comment>
<evidence type="ECO:0000313" key="7">
    <source>
        <dbReference type="Proteomes" id="UP001597541"/>
    </source>
</evidence>
<dbReference type="SUPFAM" id="SSF89550">
    <property type="entry name" value="PHP domain-like"/>
    <property type="match status" value="1"/>
</dbReference>
<dbReference type="InterPro" id="IPR016667">
    <property type="entry name" value="Caps_polysacc_synth_CpsB/CapC"/>
</dbReference>
<organism evidence="6 7">
    <name type="scientific">Paenibacillus gansuensis</name>
    <dbReference type="NCBI Taxonomy" id="306542"/>
    <lineage>
        <taxon>Bacteria</taxon>
        <taxon>Bacillati</taxon>
        <taxon>Bacillota</taxon>
        <taxon>Bacilli</taxon>
        <taxon>Bacillales</taxon>
        <taxon>Paenibacillaceae</taxon>
        <taxon>Paenibacillus</taxon>
    </lineage>
</organism>
<comment type="caution">
    <text evidence="6">The sequence shown here is derived from an EMBL/GenBank/DDBJ whole genome shotgun (WGS) entry which is preliminary data.</text>
</comment>
<reference evidence="7" key="1">
    <citation type="journal article" date="2019" name="Int. J. Syst. Evol. Microbiol.">
        <title>The Global Catalogue of Microorganisms (GCM) 10K type strain sequencing project: providing services to taxonomists for standard genome sequencing and annotation.</title>
        <authorList>
            <consortium name="The Broad Institute Genomics Platform"/>
            <consortium name="The Broad Institute Genome Sequencing Center for Infectious Disease"/>
            <person name="Wu L."/>
            <person name="Ma J."/>
        </authorList>
    </citation>
    <scope>NUCLEOTIDE SEQUENCE [LARGE SCALE GENOMIC DNA]</scope>
    <source>
        <strain evidence="7">KCTC 3950</strain>
    </source>
</reference>